<dbReference type="AlphaFoldDB" id="A0A927RCZ4"/>
<evidence type="ECO:0000313" key="3">
    <source>
        <dbReference type="Proteomes" id="UP000638648"/>
    </source>
</evidence>
<evidence type="ECO:0000313" key="2">
    <source>
        <dbReference type="EMBL" id="MBE1610429.1"/>
    </source>
</evidence>
<gene>
    <name evidence="2" type="ORF">HEB94_007277</name>
</gene>
<protein>
    <submittedName>
        <fullName evidence="2">Uncharacterized protein</fullName>
    </submittedName>
</protein>
<feature type="region of interest" description="Disordered" evidence="1">
    <location>
        <begin position="1"/>
        <end position="93"/>
    </location>
</feature>
<feature type="compositionally biased region" description="Polar residues" evidence="1">
    <location>
        <begin position="25"/>
        <end position="34"/>
    </location>
</feature>
<reference evidence="2" key="1">
    <citation type="submission" date="2020-10" db="EMBL/GenBank/DDBJ databases">
        <title>Sequencing the genomes of 1000 actinobacteria strains.</title>
        <authorList>
            <person name="Klenk H.-P."/>
        </authorList>
    </citation>
    <scope>NUCLEOTIDE SEQUENCE</scope>
    <source>
        <strain evidence="2">DSM 45354</strain>
    </source>
</reference>
<organism evidence="2 3">
    <name type="scientific">Actinopolymorpha pittospori</name>
    <dbReference type="NCBI Taxonomy" id="648752"/>
    <lineage>
        <taxon>Bacteria</taxon>
        <taxon>Bacillati</taxon>
        <taxon>Actinomycetota</taxon>
        <taxon>Actinomycetes</taxon>
        <taxon>Propionibacteriales</taxon>
        <taxon>Actinopolymorphaceae</taxon>
        <taxon>Actinopolymorpha</taxon>
    </lineage>
</organism>
<comment type="caution">
    <text evidence="2">The sequence shown here is derived from an EMBL/GenBank/DDBJ whole genome shotgun (WGS) entry which is preliminary data.</text>
</comment>
<dbReference type="EMBL" id="JADBEM010000001">
    <property type="protein sequence ID" value="MBE1610429.1"/>
    <property type="molecule type" value="Genomic_DNA"/>
</dbReference>
<keyword evidence="3" id="KW-1185">Reference proteome</keyword>
<name>A0A927RCZ4_9ACTN</name>
<proteinExistence type="predicted"/>
<feature type="compositionally biased region" description="Pro residues" evidence="1">
    <location>
        <begin position="42"/>
        <end position="62"/>
    </location>
</feature>
<feature type="compositionally biased region" description="Low complexity" evidence="1">
    <location>
        <begin position="63"/>
        <end position="81"/>
    </location>
</feature>
<accession>A0A927RCZ4</accession>
<dbReference type="Proteomes" id="UP000638648">
    <property type="component" value="Unassembled WGS sequence"/>
</dbReference>
<sequence length="93" mass="10208">MNRVRAVHGTVAHHPWSHVGPPTTAFRTVHSNDATLAVTAPQRPPNPTTSRPPVPRRNPPNSDPNCQTTTPPSRRAPARAPRAARPRPRTEPR</sequence>
<evidence type="ECO:0000256" key="1">
    <source>
        <dbReference type="SAM" id="MobiDB-lite"/>
    </source>
</evidence>